<evidence type="ECO:0000313" key="5">
    <source>
        <dbReference type="EMBL" id="MCV7073901.1"/>
    </source>
</evidence>
<evidence type="ECO:0000256" key="1">
    <source>
        <dbReference type="ARBA" id="ARBA00005964"/>
    </source>
</evidence>
<dbReference type="PROSITE" id="PS00122">
    <property type="entry name" value="CARBOXYLESTERASE_B_1"/>
    <property type="match status" value="1"/>
</dbReference>
<dbReference type="InterPro" id="IPR002018">
    <property type="entry name" value="CarbesteraseB"/>
</dbReference>
<organism evidence="5 6">
    <name type="scientific">Mycolicibacterium rufum</name>
    <dbReference type="NCBI Taxonomy" id="318424"/>
    <lineage>
        <taxon>Bacteria</taxon>
        <taxon>Bacillati</taxon>
        <taxon>Actinomycetota</taxon>
        <taxon>Actinomycetes</taxon>
        <taxon>Mycobacteriales</taxon>
        <taxon>Mycobacteriaceae</taxon>
        <taxon>Mycolicibacterium</taxon>
    </lineage>
</organism>
<evidence type="ECO:0000259" key="4">
    <source>
        <dbReference type="Pfam" id="PF00135"/>
    </source>
</evidence>
<dbReference type="GO" id="GO:0016787">
    <property type="term" value="F:hydrolase activity"/>
    <property type="evidence" value="ECO:0007669"/>
    <property type="project" value="UniProtKB-KW"/>
</dbReference>
<dbReference type="InterPro" id="IPR029058">
    <property type="entry name" value="AB_hydrolase_fold"/>
</dbReference>
<gene>
    <name evidence="5" type="ORF">H7H73_30020</name>
</gene>
<dbReference type="PANTHER" id="PTHR11559">
    <property type="entry name" value="CARBOXYLESTERASE"/>
    <property type="match status" value="1"/>
</dbReference>
<protein>
    <recommendedName>
        <fullName evidence="3">Carboxylic ester hydrolase</fullName>
        <ecNumber evidence="3">3.1.1.-</ecNumber>
    </recommendedName>
</protein>
<dbReference type="AlphaFoldDB" id="A0A9X3BU17"/>
<dbReference type="Pfam" id="PF00135">
    <property type="entry name" value="COesterase"/>
    <property type="match status" value="1"/>
</dbReference>
<proteinExistence type="inferred from homology"/>
<comment type="similarity">
    <text evidence="1 3">Belongs to the type-B carboxylesterase/lipase family.</text>
</comment>
<dbReference type="SUPFAM" id="SSF53474">
    <property type="entry name" value="alpha/beta-Hydrolases"/>
    <property type="match status" value="1"/>
</dbReference>
<comment type="caution">
    <text evidence="5">The sequence shown here is derived from an EMBL/GenBank/DDBJ whole genome shotgun (WGS) entry which is preliminary data.</text>
</comment>
<evidence type="ECO:0000256" key="2">
    <source>
        <dbReference type="ARBA" id="ARBA00022801"/>
    </source>
</evidence>
<keyword evidence="2 3" id="KW-0378">Hydrolase</keyword>
<evidence type="ECO:0000256" key="3">
    <source>
        <dbReference type="RuleBase" id="RU361235"/>
    </source>
</evidence>
<name>A0A9X3BU17_9MYCO</name>
<dbReference type="Gene3D" id="3.40.50.1820">
    <property type="entry name" value="alpha/beta hydrolase"/>
    <property type="match status" value="1"/>
</dbReference>
<dbReference type="EC" id="3.1.1.-" evidence="3"/>
<dbReference type="EMBL" id="JACKRN010000955">
    <property type="protein sequence ID" value="MCV7073901.1"/>
    <property type="molecule type" value="Genomic_DNA"/>
</dbReference>
<evidence type="ECO:0000313" key="6">
    <source>
        <dbReference type="Proteomes" id="UP001140272"/>
    </source>
</evidence>
<dbReference type="InterPro" id="IPR050309">
    <property type="entry name" value="Type-B_Carboxylest/Lipase"/>
</dbReference>
<reference evidence="5" key="1">
    <citation type="submission" date="2020-07" db="EMBL/GenBank/DDBJ databases">
        <authorList>
            <person name="Pettersson B.M.F."/>
            <person name="Behra P.R.K."/>
            <person name="Ramesh M."/>
            <person name="Das S."/>
            <person name="Dasgupta S."/>
            <person name="Kirsebom L.A."/>
        </authorList>
    </citation>
    <scope>NUCLEOTIDE SEQUENCE</scope>
    <source>
        <strain evidence="5">DSM 45406</strain>
    </source>
</reference>
<dbReference type="InterPro" id="IPR019826">
    <property type="entry name" value="Carboxylesterase_B_AS"/>
</dbReference>
<dbReference type="Proteomes" id="UP001140272">
    <property type="component" value="Unassembled WGS sequence"/>
</dbReference>
<sequence>MPSLKVMGLPRFAAEPACRARQESHTTISSVAVVAGQSALVRTSLGELRGDTEDGVGVWRGVPYAEQPVGSRRFLAPAPLRPWDGVREALEHGPLPPQTKSFVGGGRDDPKARDEACLTLTVWSPDTTASLPVMVWIPGGAFVYGAGQFQLYNGSRLAANGNVVVVNVTYRIGVFGGFELGDLGDGFDDNLALRDQLAALQWVRDHIASFGGDPDRVTIFGESAGATSVLALLACPQAAGLFHRAIAQSPALPLIADREVRAARAHDFLARLGVGPAEVKDLPQRQLRRAAGQVQMASAAETPTLAYGLTHGTELLPRHPVDAARAGEVSRLPLIIGTNSHEASMFAWTRPPMLPTTRATVDAYFDRVAPDAKDAVLAAYPGYPRRSALITVGSDVMFGAPTWAFADAYSGRAPTRVYRFDHAGLSLRMLGLGATHGSEIVHVQHSYASFIGRKLHPLGRRFQPAVGARMQRAWLDFACSDRVHDEANWPLYDVEHRRTRLIASRRDVVEEDPDRMRRSVWAGLC</sequence>
<feature type="domain" description="Carboxylesterase type B" evidence="4">
    <location>
        <begin position="38"/>
        <end position="511"/>
    </location>
</feature>
<accession>A0A9X3BU17</accession>
<reference evidence="5" key="2">
    <citation type="journal article" date="2022" name="BMC Genomics">
        <title>Comparative genome analysis of mycobacteria focusing on tRNA and non-coding RNA.</title>
        <authorList>
            <person name="Behra P.R.K."/>
            <person name="Pettersson B.M.F."/>
            <person name="Ramesh M."/>
            <person name="Das S."/>
            <person name="Dasgupta S."/>
            <person name="Kirsebom L.A."/>
        </authorList>
    </citation>
    <scope>NUCLEOTIDE SEQUENCE</scope>
    <source>
        <strain evidence="5">DSM 45406</strain>
    </source>
</reference>